<evidence type="ECO:0000256" key="14">
    <source>
        <dbReference type="ARBA" id="ARBA00023187"/>
    </source>
</evidence>
<dbReference type="EMBL" id="CP019477">
    <property type="protein sequence ID" value="UQC84455.1"/>
    <property type="molecule type" value="Genomic_DNA"/>
</dbReference>
<dbReference type="SUPFAM" id="SSF57756">
    <property type="entry name" value="Retrovirus zinc finger-like domains"/>
    <property type="match status" value="1"/>
</dbReference>
<keyword evidence="10 17" id="KW-0863">Zinc-finger</keyword>
<keyword evidence="21" id="KW-0812">Transmembrane</keyword>
<dbReference type="InterPro" id="IPR047086">
    <property type="entry name" value="SF1-HH_sf"/>
</dbReference>
<feature type="region of interest" description="Disordered" evidence="20">
    <location>
        <begin position="2238"/>
        <end position="2258"/>
    </location>
</feature>
<keyword evidence="21" id="KW-1133">Transmembrane helix</keyword>
<feature type="compositionally biased region" description="Basic and acidic residues" evidence="20">
    <location>
        <begin position="859"/>
        <end position="870"/>
    </location>
</feature>
<dbReference type="PANTHER" id="PTHR44051:SF8">
    <property type="entry name" value="GLUTATHIONE S-TRANSFERASE GSTA"/>
    <property type="match status" value="1"/>
</dbReference>
<dbReference type="PROSITE" id="PS50158">
    <property type="entry name" value="ZF_CCHC"/>
    <property type="match status" value="2"/>
</dbReference>
<comment type="function">
    <text evidence="16">Necessary for the splicing of pre-mRNA. Has a role in the recognition of the branch site (5'-UACUAAC-3'), the pyrimidine tract and the 3'-splice site at the 3'-end of introns.</text>
</comment>
<dbReference type="Gene3D" id="4.10.60.10">
    <property type="entry name" value="Zinc finger, CCHC-type"/>
    <property type="match status" value="1"/>
</dbReference>
<feature type="domain" description="GST C-terminal" evidence="24">
    <location>
        <begin position="96"/>
        <end position="230"/>
    </location>
</feature>
<feature type="compositionally biased region" description="Basic and acidic residues" evidence="20">
    <location>
        <begin position="1879"/>
        <end position="1890"/>
    </location>
</feature>
<evidence type="ECO:0000259" key="23">
    <source>
        <dbReference type="PROSITE" id="PS50404"/>
    </source>
</evidence>
<name>A0A9Q8WJ35_9PEZI</name>
<feature type="compositionally biased region" description="Basic and acidic residues" evidence="20">
    <location>
        <begin position="2246"/>
        <end position="2258"/>
    </location>
</feature>
<evidence type="ECO:0000256" key="21">
    <source>
        <dbReference type="SAM" id="Phobius"/>
    </source>
</evidence>
<feature type="compositionally biased region" description="Basic and acidic residues" evidence="20">
    <location>
        <begin position="756"/>
        <end position="768"/>
    </location>
</feature>
<accession>A0A9Q8WJ35</accession>
<feature type="region of interest" description="Disordered" evidence="20">
    <location>
        <begin position="247"/>
        <end position="280"/>
    </location>
</feature>
<dbReference type="SUPFAM" id="SSF53187">
    <property type="entry name" value="Zn-dependent exopeptidases"/>
    <property type="match status" value="1"/>
</dbReference>
<keyword evidence="11" id="KW-0378">Hydrolase</keyword>
<evidence type="ECO:0000256" key="9">
    <source>
        <dbReference type="ARBA" id="ARBA00022737"/>
    </source>
</evidence>
<evidence type="ECO:0000256" key="15">
    <source>
        <dbReference type="ARBA" id="ARBA00023242"/>
    </source>
</evidence>
<feature type="compositionally biased region" description="Basic and acidic residues" evidence="20">
    <location>
        <begin position="247"/>
        <end position="275"/>
    </location>
</feature>
<dbReference type="SUPFAM" id="SSF52833">
    <property type="entry name" value="Thioredoxin-like"/>
    <property type="match status" value="1"/>
</dbReference>
<dbReference type="GO" id="GO:0006508">
    <property type="term" value="P:proteolysis"/>
    <property type="evidence" value="ECO:0007669"/>
    <property type="project" value="UniProtKB-KW"/>
</dbReference>
<feature type="transmembrane region" description="Helical" evidence="21">
    <location>
        <begin position="1982"/>
        <end position="2007"/>
    </location>
</feature>
<comment type="similarity">
    <text evidence="2">Belongs to the GST superfamily.</text>
</comment>
<gene>
    <name evidence="25" type="ORF">CLUP02_09952</name>
</gene>
<dbReference type="PROSITE" id="PS50405">
    <property type="entry name" value="GST_CTER"/>
    <property type="match status" value="1"/>
</dbReference>
<keyword evidence="7" id="KW-0479">Metal-binding</keyword>
<evidence type="ECO:0000313" key="26">
    <source>
        <dbReference type="Proteomes" id="UP000830671"/>
    </source>
</evidence>
<feature type="region of interest" description="Disordered" evidence="20">
    <location>
        <begin position="1879"/>
        <end position="1932"/>
    </location>
</feature>
<dbReference type="PANTHER" id="PTHR44051">
    <property type="entry name" value="GLUTATHIONE S-TRANSFERASE-RELATED"/>
    <property type="match status" value="1"/>
</dbReference>
<dbReference type="InterPro" id="IPR055256">
    <property type="entry name" value="KH_1_KHDC4/BBP-like"/>
</dbReference>
<evidence type="ECO:0000256" key="12">
    <source>
        <dbReference type="ARBA" id="ARBA00022833"/>
    </source>
</evidence>
<dbReference type="InterPro" id="IPR040079">
    <property type="entry name" value="Glutathione_S-Trfase"/>
</dbReference>
<dbReference type="Pfam" id="PF13409">
    <property type="entry name" value="GST_N_2"/>
    <property type="match status" value="1"/>
</dbReference>
<dbReference type="FunFam" id="4.10.60.10:FF:000030">
    <property type="entry name" value="Branchpoint-bridging protein"/>
    <property type="match status" value="1"/>
</dbReference>
<dbReference type="GO" id="GO:0005829">
    <property type="term" value="C:cytosol"/>
    <property type="evidence" value="ECO:0007669"/>
    <property type="project" value="UniProtKB-ARBA"/>
</dbReference>
<evidence type="ECO:0000259" key="24">
    <source>
        <dbReference type="PROSITE" id="PS50405"/>
    </source>
</evidence>
<feature type="coiled-coil region" evidence="19">
    <location>
        <begin position="651"/>
        <end position="703"/>
    </location>
</feature>
<dbReference type="Pfam" id="PF04389">
    <property type="entry name" value="Peptidase_M28"/>
    <property type="match status" value="1"/>
</dbReference>
<feature type="transmembrane region" description="Helical" evidence="21">
    <location>
        <begin position="1699"/>
        <end position="1721"/>
    </location>
</feature>
<dbReference type="SMART" id="SM00343">
    <property type="entry name" value="ZnF_C2HC"/>
    <property type="match status" value="2"/>
</dbReference>
<dbReference type="SFLD" id="SFLDS00019">
    <property type="entry name" value="Glutathione_Transferase_(cytos"/>
    <property type="match status" value="1"/>
</dbReference>
<keyword evidence="9" id="KW-0677">Repeat</keyword>
<dbReference type="Pfam" id="PF00098">
    <property type="entry name" value="zf-CCHC"/>
    <property type="match status" value="2"/>
</dbReference>
<dbReference type="InterPro" id="IPR036282">
    <property type="entry name" value="Glutathione-S-Trfase_C_sf"/>
</dbReference>
<proteinExistence type="inferred from homology"/>
<organism evidence="25 26">
    <name type="scientific">Colletotrichum lupini</name>
    <dbReference type="NCBI Taxonomy" id="145971"/>
    <lineage>
        <taxon>Eukaryota</taxon>
        <taxon>Fungi</taxon>
        <taxon>Dikarya</taxon>
        <taxon>Ascomycota</taxon>
        <taxon>Pezizomycotina</taxon>
        <taxon>Sordariomycetes</taxon>
        <taxon>Hypocreomycetidae</taxon>
        <taxon>Glomerellales</taxon>
        <taxon>Glomerellaceae</taxon>
        <taxon>Colletotrichum</taxon>
        <taxon>Colletotrichum acutatum species complex</taxon>
    </lineage>
</organism>
<feature type="transmembrane region" description="Helical" evidence="21">
    <location>
        <begin position="1847"/>
        <end position="1870"/>
    </location>
</feature>
<reference evidence="25" key="1">
    <citation type="journal article" date="2021" name="Mol. Plant Microbe Interact.">
        <title>Complete Genome Sequence of the Plant-Pathogenic Fungus Colletotrichum lupini.</title>
        <authorList>
            <person name="Baroncelli R."/>
            <person name="Pensec F."/>
            <person name="Da Lio D."/>
            <person name="Boufleur T."/>
            <person name="Vicente I."/>
            <person name="Sarrocco S."/>
            <person name="Picot A."/>
            <person name="Baraldi E."/>
            <person name="Sukno S."/>
            <person name="Thon M."/>
            <person name="Le Floch G."/>
        </authorList>
    </citation>
    <scope>NUCLEOTIDE SEQUENCE</scope>
    <source>
        <strain evidence="25">IMI 504893</strain>
    </source>
</reference>
<feature type="transmembrane region" description="Helical" evidence="21">
    <location>
        <begin position="2019"/>
        <end position="2040"/>
    </location>
</feature>
<dbReference type="InterPro" id="IPR036249">
    <property type="entry name" value="Thioredoxin-like_sf"/>
</dbReference>
<dbReference type="RefSeq" id="XP_049146072.1">
    <property type="nucleotide sequence ID" value="XM_049288928.1"/>
</dbReference>
<evidence type="ECO:0000256" key="13">
    <source>
        <dbReference type="ARBA" id="ARBA00022884"/>
    </source>
</evidence>
<dbReference type="SFLD" id="SFLDG00358">
    <property type="entry name" value="Main_(cytGST)"/>
    <property type="match status" value="1"/>
</dbReference>
<dbReference type="InterPro" id="IPR036875">
    <property type="entry name" value="Znf_CCHC_sf"/>
</dbReference>
<evidence type="ECO:0000256" key="1">
    <source>
        <dbReference type="ARBA" id="ARBA00004123"/>
    </source>
</evidence>
<feature type="transmembrane region" description="Helical" evidence="21">
    <location>
        <begin position="1751"/>
        <end position="1772"/>
    </location>
</feature>
<feature type="domain" description="CCHC-type" evidence="22">
    <location>
        <begin position="705"/>
        <end position="720"/>
    </location>
</feature>
<keyword evidence="13 18" id="KW-0694">RNA-binding</keyword>
<evidence type="ECO:0000256" key="5">
    <source>
        <dbReference type="ARBA" id="ARBA00022664"/>
    </source>
</evidence>
<dbReference type="GO" id="GO:0000243">
    <property type="term" value="C:commitment complex"/>
    <property type="evidence" value="ECO:0007669"/>
    <property type="project" value="UniProtKB-ARBA"/>
</dbReference>
<feature type="domain" description="CCHC-type" evidence="22">
    <location>
        <begin position="730"/>
        <end position="745"/>
    </location>
</feature>
<dbReference type="InterPro" id="IPR036612">
    <property type="entry name" value="KH_dom_type_1_sf"/>
</dbReference>
<dbReference type="InterPro" id="IPR004087">
    <property type="entry name" value="KH_dom"/>
</dbReference>
<keyword evidence="14" id="KW-0508">mRNA splicing</keyword>
<dbReference type="GO" id="GO:0003723">
    <property type="term" value="F:RNA binding"/>
    <property type="evidence" value="ECO:0007669"/>
    <property type="project" value="UniProtKB-UniRule"/>
</dbReference>
<feature type="compositionally biased region" description="Basic and acidic residues" evidence="20">
    <location>
        <begin position="830"/>
        <end position="847"/>
    </location>
</feature>
<dbReference type="InterPro" id="IPR053975">
    <property type="entry name" value="PFF1_C"/>
</dbReference>
<dbReference type="FunFam" id="3.40.30.10:FF:000172">
    <property type="entry name" value="Glutathione S-transferase GstA"/>
    <property type="match status" value="1"/>
</dbReference>
<keyword evidence="26" id="KW-1185">Reference proteome</keyword>
<feature type="compositionally biased region" description="Low complexity" evidence="20">
    <location>
        <begin position="952"/>
        <end position="962"/>
    </location>
</feature>
<keyword evidence="8" id="KW-0747">Spliceosome</keyword>
<dbReference type="Gene3D" id="1.20.1050.10">
    <property type="match status" value="1"/>
</dbReference>
<evidence type="ECO:0000256" key="20">
    <source>
        <dbReference type="SAM" id="MobiDB-lite"/>
    </source>
</evidence>
<dbReference type="SUPFAM" id="SSF47616">
    <property type="entry name" value="GST C-terminal domain-like"/>
    <property type="match status" value="1"/>
</dbReference>
<feature type="compositionally biased region" description="Pro residues" evidence="20">
    <location>
        <begin position="970"/>
        <end position="994"/>
    </location>
</feature>
<dbReference type="InterPro" id="IPR004045">
    <property type="entry name" value="Glutathione_S-Trfase_N"/>
</dbReference>
<dbReference type="SMART" id="SM00322">
    <property type="entry name" value="KH"/>
    <property type="match status" value="1"/>
</dbReference>
<dbReference type="GO" id="GO:0008270">
    <property type="term" value="F:zinc ion binding"/>
    <property type="evidence" value="ECO:0007669"/>
    <property type="project" value="UniProtKB-KW"/>
</dbReference>
<keyword evidence="19" id="KW-0175">Coiled coil</keyword>
<comment type="subcellular location">
    <subcellularLocation>
        <location evidence="1">Nucleus</location>
    </subcellularLocation>
</comment>
<dbReference type="CDD" id="cd03875">
    <property type="entry name" value="M28_Fxna_like"/>
    <property type="match status" value="1"/>
</dbReference>
<feature type="transmembrane region" description="Helical" evidence="21">
    <location>
        <begin position="1817"/>
        <end position="1835"/>
    </location>
</feature>
<dbReference type="PROSITE" id="PS50404">
    <property type="entry name" value="GST_NTER"/>
    <property type="match status" value="1"/>
</dbReference>
<feature type="compositionally biased region" description="Basic and acidic residues" evidence="20">
    <location>
        <begin position="1959"/>
        <end position="1970"/>
    </location>
</feature>
<feature type="domain" description="GST N-terminal" evidence="23">
    <location>
        <begin position="6"/>
        <end position="102"/>
    </location>
</feature>
<feature type="compositionally biased region" description="Pro residues" evidence="20">
    <location>
        <begin position="937"/>
        <end position="946"/>
    </location>
</feature>
<feature type="transmembrane region" description="Helical" evidence="21">
    <location>
        <begin position="2046"/>
        <end position="2068"/>
    </location>
</feature>
<feature type="region of interest" description="Disordered" evidence="20">
    <location>
        <begin position="784"/>
        <end position="918"/>
    </location>
</feature>
<dbReference type="GeneID" id="73343938"/>
<feature type="compositionally biased region" description="Gly residues" evidence="20">
    <location>
        <begin position="871"/>
        <end position="897"/>
    </location>
</feature>
<protein>
    <recommendedName>
        <fullName evidence="4">Branchpoint-bridging protein</fullName>
    </recommendedName>
</protein>
<dbReference type="SUPFAM" id="SSF54791">
    <property type="entry name" value="Eukaryotic type KH-domain (KH-domain type I)"/>
    <property type="match status" value="1"/>
</dbReference>
<evidence type="ECO:0000256" key="10">
    <source>
        <dbReference type="ARBA" id="ARBA00022771"/>
    </source>
</evidence>
<evidence type="ECO:0000256" key="2">
    <source>
        <dbReference type="ARBA" id="ARBA00007409"/>
    </source>
</evidence>
<evidence type="ECO:0000256" key="3">
    <source>
        <dbReference type="ARBA" id="ARBA00010382"/>
    </source>
</evidence>
<evidence type="ECO:0000256" key="6">
    <source>
        <dbReference type="ARBA" id="ARBA00022670"/>
    </source>
</evidence>
<comment type="similarity">
    <text evidence="3">Belongs to the BBP/SF1 family.</text>
</comment>
<dbReference type="InterPro" id="IPR032570">
    <property type="entry name" value="SF1-HH"/>
</dbReference>
<dbReference type="GO" id="GO:0000398">
    <property type="term" value="P:mRNA splicing, via spliceosome"/>
    <property type="evidence" value="ECO:0007669"/>
    <property type="project" value="UniProtKB-ARBA"/>
</dbReference>
<keyword evidence="5" id="KW-0507">mRNA processing</keyword>
<evidence type="ECO:0000256" key="8">
    <source>
        <dbReference type="ARBA" id="ARBA00022728"/>
    </source>
</evidence>
<feature type="region of interest" description="Disordered" evidence="20">
    <location>
        <begin position="376"/>
        <end position="440"/>
    </location>
</feature>
<dbReference type="KEGG" id="clup:CLUP02_09952"/>
<dbReference type="Gene3D" id="3.30.1370.10">
    <property type="entry name" value="K Homology domain, type 1"/>
    <property type="match status" value="1"/>
</dbReference>
<evidence type="ECO:0000313" key="25">
    <source>
        <dbReference type="EMBL" id="UQC84455.1"/>
    </source>
</evidence>
<dbReference type="InterPro" id="IPR010987">
    <property type="entry name" value="Glutathione-S-Trfase_C-like"/>
</dbReference>
<keyword evidence="12" id="KW-0862">Zinc</keyword>
<dbReference type="Pfam" id="PF00043">
    <property type="entry name" value="GST_C"/>
    <property type="match status" value="1"/>
</dbReference>
<dbReference type="CDD" id="cd02395">
    <property type="entry name" value="KH-I_BBP"/>
    <property type="match status" value="1"/>
</dbReference>
<evidence type="ECO:0000256" key="4">
    <source>
        <dbReference type="ARBA" id="ARBA00017984"/>
    </source>
</evidence>
<evidence type="ECO:0000256" key="7">
    <source>
        <dbReference type="ARBA" id="ARBA00022723"/>
    </source>
</evidence>
<dbReference type="Gene3D" id="3.40.630.10">
    <property type="entry name" value="Zn peptidases"/>
    <property type="match status" value="1"/>
</dbReference>
<dbReference type="InterPro" id="IPR053976">
    <property type="entry name" value="PFF1_TM"/>
</dbReference>
<feature type="transmembrane region" description="Helical" evidence="21">
    <location>
        <begin position="1784"/>
        <end position="1802"/>
    </location>
</feature>
<dbReference type="PROSITE" id="PS50084">
    <property type="entry name" value="KH_TYPE_1"/>
    <property type="match status" value="1"/>
</dbReference>
<dbReference type="InterPro" id="IPR001878">
    <property type="entry name" value="Znf_CCHC"/>
</dbReference>
<dbReference type="SFLD" id="SFLDG01151">
    <property type="entry name" value="Main.2:_Nu-like"/>
    <property type="match status" value="1"/>
</dbReference>
<evidence type="ECO:0000256" key="16">
    <source>
        <dbReference type="ARBA" id="ARBA00053279"/>
    </source>
</evidence>
<dbReference type="CDD" id="cd03048">
    <property type="entry name" value="GST_N_Ure2p_like"/>
    <property type="match status" value="1"/>
</dbReference>
<evidence type="ECO:0000259" key="22">
    <source>
        <dbReference type="PROSITE" id="PS50158"/>
    </source>
</evidence>
<dbReference type="InterPro" id="IPR004046">
    <property type="entry name" value="GST_C"/>
</dbReference>
<keyword evidence="6" id="KW-0645">Protease</keyword>
<feature type="region of interest" description="Disordered" evidence="20">
    <location>
        <begin position="1947"/>
        <end position="1970"/>
    </location>
</feature>
<feature type="compositionally biased region" description="Low complexity" evidence="20">
    <location>
        <begin position="790"/>
        <end position="807"/>
    </location>
</feature>
<evidence type="ECO:0000256" key="11">
    <source>
        <dbReference type="ARBA" id="ARBA00022801"/>
    </source>
</evidence>
<dbReference type="Gene3D" id="3.40.30.10">
    <property type="entry name" value="Glutaredoxin"/>
    <property type="match status" value="1"/>
</dbReference>
<evidence type="ECO:0000256" key="18">
    <source>
        <dbReference type="PROSITE-ProRule" id="PRU00117"/>
    </source>
</evidence>
<keyword evidence="21" id="KW-0472">Membrane</keyword>
<dbReference type="Proteomes" id="UP000830671">
    <property type="component" value="Chromosome 5"/>
</dbReference>
<dbReference type="InterPro" id="IPR007484">
    <property type="entry name" value="Peptidase_M28"/>
</dbReference>
<feature type="compositionally biased region" description="Low complexity" evidence="20">
    <location>
        <begin position="898"/>
        <end position="912"/>
    </location>
</feature>
<evidence type="ECO:0000256" key="17">
    <source>
        <dbReference type="PROSITE-ProRule" id="PRU00047"/>
    </source>
</evidence>
<dbReference type="GO" id="GO:0008233">
    <property type="term" value="F:peptidase activity"/>
    <property type="evidence" value="ECO:0007669"/>
    <property type="project" value="UniProtKB-KW"/>
</dbReference>
<feature type="region of interest" description="Disordered" evidence="20">
    <location>
        <begin position="747"/>
        <end position="768"/>
    </location>
</feature>
<dbReference type="Pfam" id="PF16275">
    <property type="entry name" value="SF1-HH"/>
    <property type="match status" value="1"/>
</dbReference>
<dbReference type="Pfam" id="PF22675">
    <property type="entry name" value="KH-I_KHDC4-BBP"/>
    <property type="match status" value="1"/>
</dbReference>
<dbReference type="Pfam" id="PF22251">
    <property type="entry name" value="PFF1_TM"/>
    <property type="match status" value="1"/>
</dbReference>
<dbReference type="Pfam" id="PF22250">
    <property type="entry name" value="PFF1_C"/>
    <property type="match status" value="1"/>
</dbReference>
<evidence type="ECO:0000256" key="19">
    <source>
        <dbReference type="SAM" id="Coils"/>
    </source>
</evidence>
<dbReference type="FunFam" id="3.30.1370.10:FF:000024">
    <property type="entry name" value="Branchpoint-bridging protein-like protein"/>
    <property type="match status" value="1"/>
</dbReference>
<feature type="region of interest" description="Disordered" evidence="20">
    <location>
        <begin position="933"/>
        <end position="995"/>
    </location>
</feature>
<sequence length="2319" mass="254884">MAAKTKTDIHLYTTGTPNGIKVSILLEELGLEYQVTPIDISKNTQKVGISETSICSEPWFLEINPNGRIPALTDKFEDGKTIRLFESGSILQYLVDRYDKDHKVSYSYGSREYWEVNNWLHWQMGGLGYAPEKIQYGIDRYTNETRRLYRTMDTALAANPSGYLVGDRVTIADITSWGWVAASKWAGIDLDEFPALKAWLFKLVERPGFEQGRHVPSKHTALDHFKMTDEELDEKAKGAAAWIQQGMKDDAAKKTTHNYESRQNRELHQSGDRPDTQAQMSREFKPPTDHIFDNFETLPLVQVKHHQKTVFGMGCKLHEGSTDPSSSGPPEWRPKIRTNWLSPLSWRTEGARLKDSCSVRDLPYYCNVKMSWRNQGITGSNNIPLGKRRFGGDDGGEEEFQEAPPSNGNGELKRGRSPEPRTDADGPRRRKKRNRWGDASENKAAGLMGLTTAITANMTGEQLEAYTLHLRITEISQKLRIDDVVPVDGDRSPSPAPQYDNHGRRINTREYRYRKRLEDERHKLIEKAMKTIPNYHPPQDYRRPTKTQEKVYVPVNDYPEINFSVLSDLALFGDWDRHITCFTLLIQTLTPSSRRKVGLLIGPRGNTLKKMEGESGAKIAIRGKGSVKEGKGRSDAAHASNQEEDLHCLIMADTEEKVNKAKKLIHNVIETAASIPEGQNELKRNQLRELAALNGTLRDDENQACQNCGQIGHRKYDCPERQNYTASIICRVCGNAGHMARDCPDRQKGASWRNDGAGRADSAGRIEGGDAVDREYEQLMQELGGGSAGGAAPARIEAGPGSYNNNGPSGGDAKPWQRGPTGGPAPWRSRNNDSRDDRDRGDRDRDGGGGGGGGPAPWARDRNRRDDHGGGHGGGHGGYGGGDHYGGGGQGGYGGQSAGAAPGAAPWHQPPGTQNGYGGYGGYPGYGAPPGMAAPPSGAPPPPPGAPGLGAPPGLAGGLNALIQQYAGGAPPPPPSDNAPPPPPSDQPPPPPPARICTPTTLTTNAQLTTKDSYHDFQGWTSVRTYASTCFLSPEYLKTPVPKRCIGVGSECWRGRKCREFKMTSHPSCHRNSVSWRYDILMSNTTPSPIKFQRAKIEESQSQVFWARLHKFPASMTFALHVKWQYLAAAASSGPLHIIPGQEGASSVCPRSGMTPSHTLSAAFLPPASFVLHPTCRTSLLSADNFAPLPLFAFSHFSSASSSQLSIALPYLSFRGFVHATPLPSRLRPSPQPFLRGQSWKTRSFVASSHRLAGLEIVSATLRSFLRRGQEYSIGQSQQHSVAMAAKNPFGFTTGPVTFWLIVVYAAFLVPLVWIHESVPSVPSHNPYTGVNVTEAWQDLTHITKNYHPYNSRANDEVGAYLLTRIEEILQRNGVDYSKEKDAGGVVWPQDAYGTLALPREDAVERASTGPLVTVFDDVISNVTYAGTSGPLGQPGTSAHATYFEGTNKLVYIRGTEDEDGEWWKGKRGNIGQGGVLVNAHYDSVSTGYGATDDGMGCVSVLQMLNYFTSPGQQPKRGIVLLLNNGEEDGLYGARAYHYSPLYYFTTSFVNLEGAGAGGRAILFRTTDLEVSKAYANAPHPFGSVVAADGFKLRAIKSETDYKVWVENFGQRGLDIAFYRPRARYHTNQDDTRHASQESLWHMLSNGLAAVDSLQKTSGSFTGKRNDGDKKKVSSGSGTEGVWFDMFGKGFATLELRGLFAWTLTLLIVSPLILVLVTYILSRQDKYYFFSRKVKIDIDDESVPLGGWKGFFRFPLALIFSGAITVLSALLVRRLNPEVVSSSPYAVWAMTLSVFFLVFWTISRGANAVRPSALQRGYAHIWLFILSWAILVAVTTAADRFQIASGYLFAFFHSAVFVATLITLCDLFALPSKRAYAETAHDDQQSRDNISEVPNSDALISPSPHEEGTTEEPTETTPLRSGDNGSGNNGTIRTTFATTYRRSLSAIMSNPDDDDEETKETREKQPYEKEQPWSAKLPSWTWFFQLLLLAPITIIVFLQVALFITSAMQSIGADGVDPLLLYTAIAVFSIMISLPLTPFIHRTSSYVPLALLFIFLVSLIYNLAAFPFSANNRYKVKFIQHLDLDNGNSSVSILGLQKYARKMINELPSAAGREVICTPSAGLLSDCRFDGSAVLPRLPELKSTSSSGLVSSKDPYAHLVTVNITYSNSTNEYELCINAPESKQCVLNFDDAVTFDVREGAGIDSLFSTPTEGGINGITLWRRDSSIPWTIDVKPAAKPSAAKPAESVHKETPKEHEELRIRRVRKSTGFSGTISCSWSDANVRGTIPALDEALQYAPDWIAVTKQDVGLVKAYKRFKA</sequence>
<dbReference type="InterPro" id="IPR048024">
    <property type="entry name" value="Fxna-like_M28_dom"/>
</dbReference>
<dbReference type="Gene3D" id="6.10.140.1790">
    <property type="match status" value="1"/>
</dbReference>
<feature type="compositionally biased region" description="Basic and acidic residues" evidence="20">
    <location>
        <begin position="411"/>
        <end position="427"/>
    </location>
</feature>
<keyword evidence="15" id="KW-0539">Nucleus</keyword>